<dbReference type="HOGENOM" id="CLU_2971048_0_0_10"/>
<dbReference type="EMBL" id="CP001097">
    <property type="protein sequence ID" value="ACD90274.1"/>
    <property type="molecule type" value="Genomic_DNA"/>
</dbReference>
<sequence length="58" mass="6616">MGRVEERATEGRKIRLNCRENYPGSFSELHEFARLISPVSLFKTGTCLFIERNLGIDG</sequence>
<evidence type="ECO:0000313" key="2">
    <source>
        <dbReference type="Proteomes" id="UP000008841"/>
    </source>
</evidence>
<dbReference type="AlphaFoldDB" id="B3ECJ9"/>
<name>B3ECJ9_CHLL2</name>
<evidence type="ECO:0000313" key="1">
    <source>
        <dbReference type="EMBL" id="ACD90274.1"/>
    </source>
</evidence>
<gene>
    <name evidence="1" type="ordered locus">Clim_1207</name>
</gene>
<dbReference type="KEGG" id="cli:Clim_1207"/>
<reference evidence="1 2" key="1">
    <citation type="submission" date="2008-05" db="EMBL/GenBank/DDBJ databases">
        <title>Complete sequence of Chlorobium limicola DSM 245.</title>
        <authorList>
            <consortium name="US DOE Joint Genome Institute"/>
            <person name="Lucas S."/>
            <person name="Copeland A."/>
            <person name="Lapidus A."/>
            <person name="Glavina del Rio T."/>
            <person name="Dalin E."/>
            <person name="Tice H."/>
            <person name="Bruce D."/>
            <person name="Goodwin L."/>
            <person name="Pitluck S."/>
            <person name="Schmutz J."/>
            <person name="Larimer F."/>
            <person name="Land M."/>
            <person name="Hauser L."/>
            <person name="Kyrpides N."/>
            <person name="Ovchinnikova G."/>
            <person name="Zhao F."/>
            <person name="Li T."/>
            <person name="Liu Z."/>
            <person name="Overmann J."/>
            <person name="Bryant D.A."/>
            <person name="Richardson P."/>
        </authorList>
    </citation>
    <scope>NUCLEOTIDE SEQUENCE [LARGE SCALE GENOMIC DNA]</scope>
    <source>
        <strain evidence="2">DSM 245 / NBRC 103803 / 6330</strain>
    </source>
</reference>
<proteinExistence type="predicted"/>
<protein>
    <submittedName>
        <fullName evidence="1">Uncharacterized protein</fullName>
    </submittedName>
</protein>
<accession>B3ECJ9</accession>
<dbReference type="Proteomes" id="UP000008841">
    <property type="component" value="Chromosome"/>
</dbReference>
<organism evidence="1 2">
    <name type="scientific">Chlorobium limicola (strain DSM 245 / NBRC 103803 / 6330)</name>
    <dbReference type="NCBI Taxonomy" id="290315"/>
    <lineage>
        <taxon>Bacteria</taxon>
        <taxon>Pseudomonadati</taxon>
        <taxon>Chlorobiota</taxon>
        <taxon>Chlorobiia</taxon>
        <taxon>Chlorobiales</taxon>
        <taxon>Chlorobiaceae</taxon>
        <taxon>Chlorobium/Pelodictyon group</taxon>
        <taxon>Chlorobium</taxon>
    </lineage>
</organism>
<dbReference type="STRING" id="290315.Clim_1207"/>